<feature type="domain" description="Glycoside hydrolase family 9" evidence="9">
    <location>
        <begin position="190"/>
        <end position="341"/>
    </location>
</feature>
<dbReference type="Proteomes" id="UP000593572">
    <property type="component" value="Unassembled WGS sequence"/>
</dbReference>
<comment type="catalytic activity">
    <reaction evidence="1">
        <text>Endohydrolysis of (1-&gt;4)-beta-D-glucosidic linkages in cellulose, lichenin and cereal beta-D-glucans.</text>
        <dbReference type="EC" id="3.2.1.4"/>
    </reaction>
</comment>
<evidence type="ECO:0000313" key="11">
    <source>
        <dbReference type="Proteomes" id="UP000593572"/>
    </source>
</evidence>
<keyword evidence="7" id="KW-0326">Glycosidase</keyword>
<dbReference type="InterPro" id="IPR008928">
    <property type="entry name" value="6-hairpin_glycosidase_sf"/>
</dbReference>
<evidence type="ECO:0000256" key="4">
    <source>
        <dbReference type="ARBA" id="ARBA00022801"/>
    </source>
</evidence>
<dbReference type="EC" id="3.2.1.4" evidence="3"/>
<comment type="caution">
    <text evidence="10">The sequence shown here is derived from an EMBL/GenBank/DDBJ whole genome shotgun (WGS) entry which is preliminary data.</text>
</comment>
<dbReference type="PANTHER" id="PTHR22298">
    <property type="entry name" value="ENDO-1,4-BETA-GLUCANASE"/>
    <property type="match status" value="1"/>
</dbReference>
<keyword evidence="11" id="KW-1185">Reference proteome</keyword>
<dbReference type="AlphaFoldDB" id="A0A7J8LDN4"/>
<evidence type="ECO:0000256" key="3">
    <source>
        <dbReference type="ARBA" id="ARBA00012601"/>
    </source>
</evidence>
<comment type="similarity">
    <text evidence="2">Belongs to the glycosyl hydrolase 9 (cellulase E) family.</text>
</comment>
<dbReference type="GO" id="GO:0030245">
    <property type="term" value="P:cellulose catabolic process"/>
    <property type="evidence" value="ECO:0007669"/>
    <property type="project" value="UniProtKB-KW"/>
</dbReference>
<proteinExistence type="inferred from homology"/>
<dbReference type="Gene3D" id="1.50.10.10">
    <property type="match status" value="3"/>
</dbReference>
<evidence type="ECO:0000256" key="2">
    <source>
        <dbReference type="ARBA" id="ARBA00007072"/>
    </source>
</evidence>
<evidence type="ECO:0000313" key="10">
    <source>
        <dbReference type="EMBL" id="MBA0550432.1"/>
    </source>
</evidence>
<evidence type="ECO:0000259" key="9">
    <source>
        <dbReference type="Pfam" id="PF00759"/>
    </source>
</evidence>
<evidence type="ECO:0000256" key="7">
    <source>
        <dbReference type="ARBA" id="ARBA00023295"/>
    </source>
</evidence>
<keyword evidence="8" id="KW-0624">Polysaccharide degradation</keyword>
<dbReference type="SUPFAM" id="SSF48208">
    <property type="entry name" value="Six-hairpin glycosidases"/>
    <property type="match status" value="1"/>
</dbReference>
<evidence type="ECO:0000256" key="1">
    <source>
        <dbReference type="ARBA" id="ARBA00000966"/>
    </source>
</evidence>
<sequence length="405" mass="45022">MQFFDPATAQVFFFLGKIYLRGRDCFVAAGRLVDNKISWRGDSALTDGSEAKLDLSKGMYDAGDHVKFGFPMAFIATVLLWAILEYRDQMDAVNQLEPAQQSLKWITDFLFNAHPSSNVLYIEVGDPVIDHKCWDRPEDITEKRPLTQVNTSVPRTEVVAETAAAMASASLVFKTADSTYSSTLLTHAKYGDEILWAASWLYHATADQSYLEYIIGENGKVFAQWGSPTWFSWDNKLARAQVLLSRLSFFGAFGNSVIENYRKSVEDVMCGLLPQSYTATSSRTESGLIWVSEWNSLQYPVAFAFLAALYGDYMLTTQTAKLTCGDHSFEPSNLRKFAKLQWLNSTKPNPNVAVGALVGGPFLNETFVDSRNNTMQTEPTTYNNTVIVGLLSSLVTTSSAVKSFG</sequence>
<dbReference type="EMBL" id="JABEZX010000002">
    <property type="protein sequence ID" value="MBA0550432.1"/>
    <property type="molecule type" value="Genomic_DNA"/>
</dbReference>
<accession>A0A7J8LDN4</accession>
<name>A0A7J8LDN4_9ROSI</name>
<evidence type="ECO:0000256" key="5">
    <source>
        <dbReference type="ARBA" id="ARBA00023001"/>
    </source>
</evidence>
<keyword evidence="4" id="KW-0378">Hydrolase</keyword>
<evidence type="ECO:0000256" key="6">
    <source>
        <dbReference type="ARBA" id="ARBA00023277"/>
    </source>
</evidence>
<dbReference type="GO" id="GO:0008810">
    <property type="term" value="F:cellulase activity"/>
    <property type="evidence" value="ECO:0007669"/>
    <property type="project" value="UniProtKB-EC"/>
</dbReference>
<dbReference type="Pfam" id="PF00759">
    <property type="entry name" value="Glyco_hydro_9"/>
    <property type="match status" value="3"/>
</dbReference>
<organism evidence="10 11">
    <name type="scientific">Gossypium lobatum</name>
    <dbReference type="NCBI Taxonomy" id="34289"/>
    <lineage>
        <taxon>Eukaryota</taxon>
        <taxon>Viridiplantae</taxon>
        <taxon>Streptophyta</taxon>
        <taxon>Embryophyta</taxon>
        <taxon>Tracheophyta</taxon>
        <taxon>Spermatophyta</taxon>
        <taxon>Magnoliopsida</taxon>
        <taxon>eudicotyledons</taxon>
        <taxon>Gunneridae</taxon>
        <taxon>Pentapetalae</taxon>
        <taxon>rosids</taxon>
        <taxon>malvids</taxon>
        <taxon>Malvales</taxon>
        <taxon>Malvaceae</taxon>
        <taxon>Malvoideae</taxon>
        <taxon>Gossypium</taxon>
    </lineage>
</organism>
<evidence type="ECO:0000256" key="8">
    <source>
        <dbReference type="ARBA" id="ARBA00023326"/>
    </source>
</evidence>
<dbReference type="InterPro" id="IPR012341">
    <property type="entry name" value="6hp_glycosidase-like_sf"/>
</dbReference>
<keyword evidence="5" id="KW-0136">Cellulose degradation</keyword>
<keyword evidence="6" id="KW-0119">Carbohydrate metabolism</keyword>
<gene>
    <name evidence="10" type="ORF">Golob_021380</name>
</gene>
<feature type="domain" description="Glycoside hydrolase family 9" evidence="9">
    <location>
        <begin position="344"/>
        <end position="391"/>
    </location>
</feature>
<feature type="domain" description="Glycoside hydrolase family 9" evidence="9">
    <location>
        <begin position="30"/>
        <end position="189"/>
    </location>
</feature>
<protein>
    <recommendedName>
        <fullName evidence="3">cellulase</fullName>
        <ecNumber evidence="3">3.2.1.4</ecNumber>
    </recommendedName>
</protein>
<reference evidence="10 11" key="1">
    <citation type="journal article" date="2019" name="Genome Biol. Evol.">
        <title>Insights into the evolution of the New World diploid cottons (Gossypium, subgenus Houzingenia) based on genome sequencing.</title>
        <authorList>
            <person name="Grover C.E."/>
            <person name="Arick M.A. 2nd"/>
            <person name="Thrash A."/>
            <person name="Conover J.L."/>
            <person name="Sanders W.S."/>
            <person name="Peterson D.G."/>
            <person name="Frelichowski J.E."/>
            <person name="Scheffler J.A."/>
            <person name="Scheffler B.E."/>
            <person name="Wendel J.F."/>
        </authorList>
    </citation>
    <scope>NUCLEOTIDE SEQUENCE [LARGE SCALE GENOMIC DNA]</scope>
    <source>
        <strain evidence="10">157</strain>
        <tissue evidence="10">Leaf</tissue>
    </source>
</reference>
<dbReference type="InterPro" id="IPR001701">
    <property type="entry name" value="Glyco_hydro_9"/>
</dbReference>